<dbReference type="PANTHER" id="PTHR32243">
    <property type="entry name" value="MALTOSE TRANSPORT SYSTEM PERMEASE-RELATED"/>
    <property type="match status" value="1"/>
</dbReference>
<dbReference type="eggNOG" id="COG0395">
    <property type="taxonomic scope" value="Bacteria"/>
</dbReference>
<feature type="transmembrane region" description="Helical" evidence="7">
    <location>
        <begin position="81"/>
        <end position="105"/>
    </location>
</feature>
<dbReference type="RefSeq" id="WP_006859993.1">
    <property type="nucleotide sequence ID" value="NZ_ACCL02000001.1"/>
</dbReference>
<dbReference type="InterPro" id="IPR000515">
    <property type="entry name" value="MetI-like"/>
</dbReference>
<evidence type="ECO:0000256" key="3">
    <source>
        <dbReference type="ARBA" id="ARBA00022475"/>
    </source>
</evidence>
<dbReference type="STRING" id="168384.SAMN05660368_01801"/>
<evidence type="ECO:0000256" key="6">
    <source>
        <dbReference type="ARBA" id="ARBA00023136"/>
    </source>
</evidence>
<keyword evidence="2 7" id="KW-0813">Transport</keyword>
<dbReference type="CDD" id="cd06261">
    <property type="entry name" value="TM_PBP2"/>
    <property type="match status" value="1"/>
</dbReference>
<name>C6L9A1_9FIRM</name>
<feature type="domain" description="ABC transmembrane type-1" evidence="8">
    <location>
        <begin position="82"/>
        <end position="273"/>
    </location>
</feature>
<evidence type="ECO:0000259" key="8">
    <source>
        <dbReference type="PROSITE" id="PS50928"/>
    </source>
</evidence>
<sequence length="288" mass="31972">MRKEKMYIKKAKTPKDRVLRILLYLSVIVLVLVVLYPYFVMFTTALKSRAEIYSMQGTLLPIEWQWENFVEIWSIAPLARYFVNSIVISAGATAIAIICGIPAAYALSRMKFKGKKFFLGLVIVSQMFAPVVLLVGIYKVMSVLHMTDSLLGLIFINAAFNQAFAIWLLRGTFMSISAEMEQAATIDGCNQVQAMTRVLLPVAAPGIVTALIFVFINAWNEYTVALTLISSDLLKPLTVGITVFNGYNMIEWQYLFASSLFATIPVVILFICIEKHLVGGLTSGGVKG</sequence>
<evidence type="ECO:0000256" key="5">
    <source>
        <dbReference type="ARBA" id="ARBA00022989"/>
    </source>
</evidence>
<feature type="transmembrane region" description="Helical" evidence="7">
    <location>
        <begin position="117"/>
        <end position="138"/>
    </location>
</feature>
<comment type="caution">
    <text evidence="9">The sequence shown here is derived from an EMBL/GenBank/DDBJ whole genome shotgun (WGS) entry which is preliminary data.</text>
</comment>
<dbReference type="GO" id="GO:0055085">
    <property type="term" value="P:transmembrane transport"/>
    <property type="evidence" value="ECO:0007669"/>
    <property type="project" value="InterPro"/>
</dbReference>
<feature type="transmembrane region" description="Helical" evidence="7">
    <location>
        <begin position="150"/>
        <end position="169"/>
    </location>
</feature>
<evidence type="ECO:0000256" key="1">
    <source>
        <dbReference type="ARBA" id="ARBA00004651"/>
    </source>
</evidence>
<accession>C6L9A1</accession>
<comment type="subcellular location">
    <subcellularLocation>
        <location evidence="1 7">Cell membrane</location>
        <topology evidence="1 7">Multi-pass membrane protein</topology>
    </subcellularLocation>
</comment>
<proteinExistence type="inferred from homology"/>
<keyword evidence="5 7" id="KW-1133">Transmembrane helix</keyword>
<keyword evidence="6 7" id="KW-0472">Membrane</keyword>
<dbReference type="Proteomes" id="UP000005561">
    <property type="component" value="Unassembled WGS sequence"/>
</dbReference>
<feature type="transmembrane region" description="Helical" evidence="7">
    <location>
        <begin position="21"/>
        <end position="39"/>
    </location>
</feature>
<dbReference type="PANTHER" id="PTHR32243:SF18">
    <property type="entry name" value="INNER MEMBRANE ABC TRANSPORTER PERMEASE PROTEIN YCJP"/>
    <property type="match status" value="1"/>
</dbReference>
<gene>
    <name evidence="9" type="ORF">BRYFOR_05191</name>
</gene>
<dbReference type="Pfam" id="PF00528">
    <property type="entry name" value="BPD_transp_1"/>
    <property type="match status" value="1"/>
</dbReference>
<evidence type="ECO:0000256" key="4">
    <source>
        <dbReference type="ARBA" id="ARBA00022692"/>
    </source>
</evidence>
<keyword evidence="4 7" id="KW-0812">Transmembrane</keyword>
<dbReference type="AlphaFoldDB" id="C6L9A1"/>
<keyword evidence="3" id="KW-1003">Cell membrane</keyword>
<dbReference type="EMBL" id="ACCL02000001">
    <property type="protein sequence ID" value="EET62840.1"/>
    <property type="molecule type" value="Genomic_DNA"/>
</dbReference>
<evidence type="ECO:0000313" key="9">
    <source>
        <dbReference type="EMBL" id="EET62840.1"/>
    </source>
</evidence>
<organism evidence="9 10">
    <name type="scientific">Marvinbryantia formatexigens DSM 14469</name>
    <dbReference type="NCBI Taxonomy" id="478749"/>
    <lineage>
        <taxon>Bacteria</taxon>
        <taxon>Bacillati</taxon>
        <taxon>Bacillota</taxon>
        <taxon>Clostridia</taxon>
        <taxon>Lachnospirales</taxon>
        <taxon>Lachnospiraceae</taxon>
        <taxon>Marvinbryantia</taxon>
    </lineage>
</organism>
<evidence type="ECO:0000256" key="7">
    <source>
        <dbReference type="RuleBase" id="RU363032"/>
    </source>
</evidence>
<feature type="transmembrane region" description="Helical" evidence="7">
    <location>
        <begin position="198"/>
        <end position="219"/>
    </location>
</feature>
<feature type="transmembrane region" description="Helical" evidence="7">
    <location>
        <begin position="252"/>
        <end position="273"/>
    </location>
</feature>
<reference evidence="9" key="1">
    <citation type="submission" date="2009-07" db="EMBL/GenBank/DDBJ databases">
        <authorList>
            <person name="Weinstock G."/>
            <person name="Sodergren E."/>
            <person name="Clifton S."/>
            <person name="Fulton L."/>
            <person name="Fulton B."/>
            <person name="Courtney L."/>
            <person name="Fronick C."/>
            <person name="Harrison M."/>
            <person name="Strong C."/>
            <person name="Farmer C."/>
            <person name="Delahaunty K."/>
            <person name="Markovic C."/>
            <person name="Hall O."/>
            <person name="Minx P."/>
            <person name="Tomlinson C."/>
            <person name="Mitreva M."/>
            <person name="Nelson J."/>
            <person name="Hou S."/>
            <person name="Wollam A."/>
            <person name="Pepin K.H."/>
            <person name="Johnson M."/>
            <person name="Bhonagiri V."/>
            <person name="Nash W.E."/>
            <person name="Warren W."/>
            <person name="Chinwalla A."/>
            <person name="Mardis E.R."/>
            <person name="Wilson R.K."/>
        </authorList>
    </citation>
    <scope>NUCLEOTIDE SEQUENCE [LARGE SCALE GENOMIC DNA]</scope>
    <source>
        <strain evidence="9">DSM 14469</strain>
    </source>
</reference>
<dbReference type="InterPro" id="IPR050901">
    <property type="entry name" value="BP-dep_ABC_trans_perm"/>
</dbReference>
<dbReference type="PROSITE" id="PS50928">
    <property type="entry name" value="ABC_TM1"/>
    <property type="match status" value="1"/>
</dbReference>
<dbReference type="SUPFAM" id="SSF161098">
    <property type="entry name" value="MetI-like"/>
    <property type="match status" value="1"/>
</dbReference>
<keyword evidence="10" id="KW-1185">Reference proteome</keyword>
<comment type="similarity">
    <text evidence="7">Belongs to the binding-protein-dependent transport system permease family.</text>
</comment>
<dbReference type="Gene3D" id="1.10.3720.10">
    <property type="entry name" value="MetI-like"/>
    <property type="match status" value="1"/>
</dbReference>
<dbReference type="InterPro" id="IPR035906">
    <property type="entry name" value="MetI-like_sf"/>
</dbReference>
<dbReference type="GO" id="GO:0005886">
    <property type="term" value="C:plasma membrane"/>
    <property type="evidence" value="ECO:0007669"/>
    <property type="project" value="UniProtKB-SubCell"/>
</dbReference>
<protein>
    <submittedName>
        <fullName evidence="9">ABC transporter, permease protein</fullName>
    </submittedName>
</protein>
<evidence type="ECO:0000256" key="2">
    <source>
        <dbReference type="ARBA" id="ARBA00022448"/>
    </source>
</evidence>
<evidence type="ECO:0000313" key="10">
    <source>
        <dbReference type="Proteomes" id="UP000005561"/>
    </source>
</evidence>